<comment type="caution">
    <text evidence="6">The sequence shown here is derived from an EMBL/GenBank/DDBJ whole genome shotgun (WGS) entry which is preliminary data.</text>
</comment>
<evidence type="ECO:0000256" key="3">
    <source>
        <dbReference type="ARBA" id="ARBA00022692"/>
    </source>
</evidence>
<comment type="similarity">
    <text evidence="2">Belongs to the TMEM45 family.</text>
</comment>
<organism evidence="6 7">
    <name type="scientific">Haemaphysalis longicornis</name>
    <name type="common">Bush tick</name>
    <dbReference type="NCBI Taxonomy" id="44386"/>
    <lineage>
        <taxon>Eukaryota</taxon>
        <taxon>Metazoa</taxon>
        <taxon>Ecdysozoa</taxon>
        <taxon>Arthropoda</taxon>
        <taxon>Chelicerata</taxon>
        <taxon>Arachnida</taxon>
        <taxon>Acari</taxon>
        <taxon>Parasitiformes</taxon>
        <taxon>Ixodida</taxon>
        <taxon>Ixodoidea</taxon>
        <taxon>Ixodidae</taxon>
        <taxon>Haemaphysalinae</taxon>
        <taxon>Haemaphysalis</taxon>
    </lineage>
</organism>
<keyword evidence="4" id="KW-1133">Transmembrane helix</keyword>
<dbReference type="GO" id="GO:0016020">
    <property type="term" value="C:membrane"/>
    <property type="evidence" value="ECO:0007669"/>
    <property type="project" value="UniProtKB-SubCell"/>
</dbReference>
<evidence type="ECO:0000256" key="2">
    <source>
        <dbReference type="ARBA" id="ARBA00006948"/>
    </source>
</evidence>
<protein>
    <submittedName>
        <fullName evidence="6">Uncharacterized protein</fullName>
    </submittedName>
</protein>
<evidence type="ECO:0000256" key="5">
    <source>
        <dbReference type="ARBA" id="ARBA00023136"/>
    </source>
</evidence>
<comment type="subcellular location">
    <subcellularLocation>
        <location evidence="1">Membrane</location>
        <topology evidence="1">Multi-pass membrane protein</topology>
    </subcellularLocation>
</comment>
<dbReference type="InterPro" id="IPR006904">
    <property type="entry name" value="DUF716"/>
</dbReference>
<dbReference type="AlphaFoldDB" id="A0A9J6GN93"/>
<evidence type="ECO:0000256" key="4">
    <source>
        <dbReference type="ARBA" id="ARBA00022989"/>
    </source>
</evidence>
<evidence type="ECO:0000256" key="1">
    <source>
        <dbReference type="ARBA" id="ARBA00004141"/>
    </source>
</evidence>
<proteinExistence type="inferred from homology"/>
<keyword evidence="7" id="KW-1185">Reference proteome</keyword>
<dbReference type="InterPro" id="IPR042127">
    <property type="entry name" value="TMEM45"/>
</dbReference>
<evidence type="ECO:0000313" key="6">
    <source>
        <dbReference type="EMBL" id="KAH9379894.1"/>
    </source>
</evidence>
<name>A0A9J6GN93_HAELO</name>
<dbReference type="Pfam" id="PF04819">
    <property type="entry name" value="DUF716"/>
    <property type="match status" value="1"/>
</dbReference>
<reference evidence="6 7" key="1">
    <citation type="journal article" date="2020" name="Cell">
        <title>Large-Scale Comparative Analyses of Tick Genomes Elucidate Their Genetic Diversity and Vector Capacities.</title>
        <authorList>
            <consortium name="Tick Genome and Microbiome Consortium (TIGMIC)"/>
            <person name="Jia N."/>
            <person name="Wang J."/>
            <person name="Shi W."/>
            <person name="Du L."/>
            <person name="Sun Y."/>
            <person name="Zhan W."/>
            <person name="Jiang J.F."/>
            <person name="Wang Q."/>
            <person name="Zhang B."/>
            <person name="Ji P."/>
            <person name="Bell-Sakyi L."/>
            <person name="Cui X.M."/>
            <person name="Yuan T.T."/>
            <person name="Jiang B.G."/>
            <person name="Yang W.F."/>
            <person name="Lam T.T."/>
            <person name="Chang Q.C."/>
            <person name="Ding S.J."/>
            <person name="Wang X.J."/>
            <person name="Zhu J.G."/>
            <person name="Ruan X.D."/>
            <person name="Zhao L."/>
            <person name="Wei J.T."/>
            <person name="Ye R.Z."/>
            <person name="Que T.C."/>
            <person name="Du C.H."/>
            <person name="Zhou Y.H."/>
            <person name="Cheng J.X."/>
            <person name="Dai P.F."/>
            <person name="Guo W.B."/>
            <person name="Han X.H."/>
            <person name="Huang E.J."/>
            <person name="Li L.F."/>
            <person name="Wei W."/>
            <person name="Gao Y.C."/>
            <person name="Liu J.Z."/>
            <person name="Shao H.Z."/>
            <person name="Wang X."/>
            <person name="Wang C.C."/>
            <person name="Yang T.C."/>
            <person name="Huo Q.B."/>
            <person name="Li W."/>
            <person name="Chen H.Y."/>
            <person name="Chen S.E."/>
            <person name="Zhou L.G."/>
            <person name="Ni X.B."/>
            <person name="Tian J.H."/>
            <person name="Sheng Y."/>
            <person name="Liu T."/>
            <person name="Pan Y.S."/>
            <person name="Xia L.Y."/>
            <person name="Li J."/>
            <person name="Zhao F."/>
            <person name="Cao W.C."/>
        </authorList>
    </citation>
    <scope>NUCLEOTIDE SEQUENCE [LARGE SCALE GENOMIC DNA]</scope>
    <source>
        <strain evidence="6">HaeL-2018</strain>
    </source>
</reference>
<dbReference type="PANTHER" id="PTHR16007:SF15">
    <property type="entry name" value="TRANSMEMBRANE PROTEIN 45B"/>
    <property type="match status" value="1"/>
</dbReference>
<dbReference type="EMBL" id="JABSTR010000010">
    <property type="protein sequence ID" value="KAH9379894.1"/>
    <property type="molecule type" value="Genomic_DNA"/>
</dbReference>
<accession>A0A9J6GN93</accession>
<sequence>MCTYMFCGLSGPVDILLANGRAPLAPRGADYAALLISFVGEGLVLHVHTQGRPPLDVLVHELLVYVIVAQAACLCAEMVHRSSVVVALTRGYCAILQVRRKMVIYNNYSGHDDNIYLSGLFLV</sequence>
<dbReference type="OrthoDB" id="551896at2759"/>
<gene>
    <name evidence="6" type="ORF">HPB48_013798</name>
</gene>
<keyword evidence="5" id="KW-0472">Membrane</keyword>
<dbReference type="VEuPathDB" id="VectorBase:HLOH_050494"/>
<dbReference type="Proteomes" id="UP000821853">
    <property type="component" value="Chromosome 8"/>
</dbReference>
<dbReference type="PANTHER" id="PTHR16007">
    <property type="entry name" value="EPIDIDYMAL MEMBRANE PROTEIN E9-RELATED"/>
    <property type="match status" value="1"/>
</dbReference>
<evidence type="ECO:0000313" key="7">
    <source>
        <dbReference type="Proteomes" id="UP000821853"/>
    </source>
</evidence>
<keyword evidence="3" id="KW-0812">Transmembrane</keyword>